<protein>
    <recommendedName>
        <fullName evidence="3">Spo0E like sporulation regulatory protein</fullName>
    </recommendedName>
</protein>
<reference evidence="1 2" key="1">
    <citation type="submission" date="2016-08" db="EMBL/GenBank/DDBJ databases">
        <title>Draft genome sequence of Candidatus Piscirickettsia litoralis, from seawater.</title>
        <authorList>
            <person name="Wan X."/>
            <person name="Lee A.J."/>
            <person name="Hou S."/>
            <person name="Donachie S.P."/>
        </authorList>
    </citation>
    <scope>NUCLEOTIDE SEQUENCE [LARGE SCALE GENOMIC DNA]</scope>
    <source>
        <strain evidence="1 2">Y2</strain>
    </source>
</reference>
<proteinExistence type="predicted"/>
<sequence length="71" mass="8419">MTEQKLREDLLNLSFEIRTRADAMKRFFPSDLSKIGKINRLLDRTLDLYFEVLNGEKDDEQTISETQKICH</sequence>
<comment type="caution">
    <text evidence="1">The sequence shown here is derived from an EMBL/GenBank/DDBJ whole genome shotgun (WGS) entry which is preliminary data.</text>
</comment>
<name>A0ABX2ZYB3_9GAMM</name>
<gene>
    <name evidence="1" type="ORF">BGC07_16085</name>
</gene>
<keyword evidence="2" id="KW-1185">Reference proteome</keyword>
<evidence type="ECO:0000313" key="2">
    <source>
        <dbReference type="Proteomes" id="UP000094329"/>
    </source>
</evidence>
<evidence type="ECO:0008006" key="3">
    <source>
        <dbReference type="Google" id="ProtNLM"/>
    </source>
</evidence>
<accession>A0ABX2ZYB3</accession>
<dbReference type="RefSeq" id="WP_069314075.1">
    <property type="nucleotide sequence ID" value="NZ_MDTU01000002.1"/>
</dbReference>
<dbReference type="EMBL" id="MDTU01000002">
    <property type="protein sequence ID" value="ODN41611.1"/>
    <property type="molecule type" value="Genomic_DNA"/>
</dbReference>
<dbReference type="Proteomes" id="UP000094329">
    <property type="component" value="Unassembled WGS sequence"/>
</dbReference>
<evidence type="ECO:0000313" key="1">
    <source>
        <dbReference type="EMBL" id="ODN41611.1"/>
    </source>
</evidence>
<organism evidence="1 2">
    <name type="scientific">Piscirickettsia litoralis</name>
    <dbReference type="NCBI Taxonomy" id="1891921"/>
    <lineage>
        <taxon>Bacteria</taxon>
        <taxon>Pseudomonadati</taxon>
        <taxon>Pseudomonadota</taxon>
        <taxon>Gammaproteobacteria</taxon>
        <taxon>Thiotrichales</taxon>
        <taxon>Piscirickettsiaceae</taxon>
        <taxon>Piscirickettsia</taxon>
    </lineage>
</organism>